<reference evidence="1" key="2">
    <citation type="submission" date="2020-09" db="EMBL/GenBank/DDBJ databases">
        <authorList>
            <person name="Sun Q."/>
            <person name="Ohkuma M."/>
        </authorList>
    </citation>
    <scope>NUCLEOTIDE SEQUENCE</scope>
    <source>
        <strain evidence="1">JCM 4988</strain>
    </source>
</reference>
<dbReference type="PANTHER" id="PTHR38479">
    <property type="entry name" value="LMO0824 PROTEIN"/>
    <property type="match status" value="1"/>
</dbReference>
<accession>A0A918UUJ5</accession>
<dbReference type="EMBL" id="BMWG01000008">
    <property type="protein sequence ID" value="GGZ35163.1"/>
    <property type="molecule type" value="Genomic_DNA"/>
</dbReference>
<dbReference type="InterPro" id="IPR009351">
    <property type="entry name" value="AlkZ-like"/>
</dbReference>
<dbReference type="AlphaFoldDB" id="A0A918UUJ5"/>
<evidence type="ECO:0000313" key="1">
    <source>
        <dbReference type="EMBL" id="GGZ35163.1"/>
    </source>
</evidence>
<organism evidence="1 2">
    <name type="scientific">Streptomyces inusitatus</name>
    <dbReference type="NCBI Taxonomy" id="68221"/>
    <lineage>
        <taxon>Bacteria</taxon>
        <taxon>Bacillati</taxon>
        <taxon>Actinomycetota</taxon>
        <taxon>Actinomycetes</taxon>
        <taxon>Kitasatosporales</taxon>
        <taxon>Streptomycetaceae</taxon>
        <taxon>Streptomyces</taxon>
    </lineage>
</organism>
<dbReference type="PANTHER" id="PTHR38479:SF2">
    <property type="entry name" value="WINGED HELIX DNA-BINDING DOMAIN-CONTAINING PROTEIN"/>
    <property type="match status" value="1"/>
</dbReference>
<keyword evidence="2" id="KW-1185">Reference proteome</keyword>
<sequence length="385" mass="41111">MKITARSLNRATLARQLLLGRESLDVLDGIRRVVALQAQQPASPYIALWNRLSGFRAADLDTALGGFRAVKTTLTRLTLHAVHAEDYPDFRAAMEPALRASRLGDARFTAAGLAADETAGLIAALLEYADRPRTAAEMGSLLLAKRPAGPMDSAAQRMLRQYAPLWHAPTGGPWSFGTRPSYITADPGPGPADPDAAAEGLKNLVRRALAGFGPASVADLAQFTLIGRTRIRAAVDALMDEADGLERLEGPGGGVLYDLPGAPRPAGETPAPPRLMAMWDSVLLAYADRGRVVPPEYRKLVTRVNGDVLPTLLVDGEVAGVWRAVGGGIEASAFRPLPAPVWEALAAEAGALIGFLAPRDPLVYRRYDHWWDKGLPAAETRLLTG</sequence>
<dbReference type="Pfam" id="PF06224">
    <property type="entry name" value="AlkZ-like"/>
    <property type="match status" value="1"/>
</dbReference>
<evidence type="ECO:0000313" key="2">
    <source>
        <dbReference type="Proteomes" id="UP000630936"/>
    </source>
</evidence>
<dbReference type="Proteomes" id="UP000630936">
    <property type="component" value="Unassembled WGS sequence"/>
</dbReference>
<reference evidence="1" key="1">
    <citation type="journal article" date="2014" name="Int. J. Syst. Evol. Microbiol.">
        <title>Complete genome sequence of Corynebacterium casei LMG S-19264T (=DSM 44701T), isolated from a smear-ripened cheese.</title>
        <authorList>
            <consortium name="US DOE Joint Genome Institute (JGI-PGF)"/>
            <person name="Walter F."/>
            <person name="Albersmeier A."/>
            <person name="Kalinowski J."/>
            <person name="Ruckert C."/>
        </authorList>
    </citation>
    <scope>NUCLEOTIDE SEQUENCE</scope>
    <source>
        <strain evidence="1">JCM 4988</strain>
    </source>
</reference>
<evidence type="ECO:0008006" key="3">
    <source>
        <dbReference type="Google" id="ProtNLM"/>
    </source>
</evidence>
<name>A0A918UUJ5_9ACTN</name>
<dbReference type="RefSeq" id="WP_190123712.1">
    <property type="nucleotide sequence ID" value="NZ_BMWG01000008.1"/>
</dbReference>
<gene>
    <name evidence="1" type="ORF">GCM10010387_31540</name>
</gene>
<protein>
    <recommendedName>
        <fullName evidence="3">Winged helix DNA-binding domain-containing protein</fullName>
    </recommendedName>
</protein>
<comment type="caution">
    <text evidence="1">The sequence shown here is derived from an EMBL/GenBank/DDBJ whole genome shotgun (WGS) entry which is preliminary data.</text>
</comment>
<proteinExistence type="predicted"/>